<organism evidence="3">
    <name type="scientific">uncultured Rubrobacteraceae bacterium</name>
    <dbReference type="NCBI Taxonomy" id="349277"/>
    <lineage>
        <taxon>Bacteria</taxon>
        <taxon>Bacillati</taxon>
        <taxon>Actinomycetota</taxon>
        <taxon>Rubrobacteria</taxon>
        <taxon>Rubrobacterales</taxon>
        <taxon>Rubrobacteraceae</taxon>
        <taxon>environmental samples</taxon>
    </lineage>
</organism>
<evidence type="ECO:0000259" key="2">
    <source>
        <dbReference type="SMART" id="SM00939"/>
    </source>
</evidence>
<evidence type="ECO:0000313" key="3">
    <source>
        <dbReference type="EMBL" id="CAA9477451.1"/>
    </source>
</evidence>
<dbReference type="GO" id="GO:0008239">
    <property type="term" value="F:dipeptidyl-peptidase activity"/>
    <property type="evidence" value="ECO:0007669"/>
    <property type="project" value="InterPro"/>
</dbReference>
<protein>
    <submittedName>
        <fullName evidence="3">Hydrolase, CocE/NonD family</fullName>
    </submittedName>
</protein>
<keyword evidence="1 3" id="KW-0378">Hydrolase</keyword>
<dbReference type="NCBIfam" id="TIGR00976">
    <property type="entry name" value="CocE_NonD"/>
    <property type="match status" value="1"/>
</dbReference>
<dbReference type="Pfam" id="PF02129">
    <property type="entry name" value="Peptidase_S15"/>
    <property type="match status" value="1"/>
</dbReference>
<dbReference type="AlphaFoldDB" id="A0A6J4RRQ1"/>
<dbReference type="Gene3D" id="1.10.3020.10">
    <property type="entry name" value="alpha-amino acid ester hydrolase ( Helical cap domain)"/>
    <property type="match status" value="1"/>
</dbReference>
<dbReference type="SUPFAM" id="SSF53474">
    <property type="entry name" value="alpha/beta-Hydrolases"/>
    <property type="match status" value="1"/>
</dbReference>
<proteinExistence type="predicted"/>
<dbReference type="InterPro" id="IPR008979">
    <property type="entry name" value="Galactose-bd-like_sf"/>
</dbReference>
<dbReference type="SMART" id="SM00939">
    <property type="entry name" value="PepX_C"/>
    <property type="match status" value="1"/>
</dbReference>
<dbReference type="EMBL" id="CADCVK010000202">
    <property type="protein sequence ID" value="CAA9477451.1"/>
    <property type="molecule type" value="Genomic_DNA"/>
</dbReference>
<gene>
    <name evidence="3" type="ORF">AVDCRST_MAG12-1281</name>
</gene>
<feature type="domain" description="Xaa-Pro dipeptidyl-peptidase C-terminal" evidence="2">
    <location>
        <begin position="326"/>
        <end position="578"/>
    </location>
</feature>
<dbReference type="InterPro" id="IPR013736">
    <property type="entry name" value="Xaa-Pro_dipept_C"/>
</dbReference>
<dbReference type="InterPro" id="IPR000383">
    <property type="entry name" value="Xaa-Pro-like_dom"/>
</dbReference>
<dbReference type="PANTHER" id="PTHR43056:SF10">
    <property type="entry name" value="COCE_NOND FAMILY, PUTATIVE (AFU_ORTHOLOGUE AFUA_7G00600)-RELATED"/>
    <property type="match status" value="1"/>
</dbReference>
<dbReference type="SUPFAM" id="SSF49785">
    <property type="entry name" value="Galactose-binding domain-like"/>
    <property type="match status" value="1"/>
</dbReference>
<name>A0A6J4RRQ1_9ACTN</name>
<dbReference type="InterPro" id="IPR050585">
    <property type="entry name" value="Xaa-Pro_dipeptidyl-ppase/CocE"/>
</dbReference>
<dbReference type="Pfam" id="PF08530">
    <property type="entry name" value="PepX_C"/>
    <property type="match status" value="1"/>
</dbReference>
<sequence length="584" mass="63929">MGSTWEITIQKNVPARMRDGTTLMSDVYRPAGDGEHPVLLTRLPYGKDRPRDPTYFDPVKAAGAGYVVVVQDVRGRYASEGEFVPFASEYEDGYDTVEWAAGLPGSDGRVGMFGLSYFGKTQWQAAVMRPPSLKSMVPGITWGNHLNGAQMRGGVQEVGIIHYWAQAAIAPNELFRKYSGEPEKIGEKLPELVGVIDDILAGGGYDALPLSDLPNPDGVVPFVRDNFGRGVEDPIWEYLNIDGRYDRVDVPTFHIGGWYDCFIGETLRQYEAMKVRAEEARMRPPRLLVGPWTHADFGSTFGDLDFGLGSTGGFLNWRGDLTDRHLGWFDATLKGDDSALERTPPVQVFVMGENRWRGYDEWPPPGSRTEDWHLRPGGLLTREPEEAGGGPSEYAYDPADPVPTLGGPTLMAPIHGPGARDQRPIEARPDVLTFTSEPLAEDYTVLGAVHATLFASSSAPDTDFVARLVDVHPDGLAIGICDGIIRASARESYPAPGVVSPTPPSPIEPGEVYEYCVDLWATGNTFRAGHRLRVEVTSSSHPRWERNLNTGEGAVRSGRFEIAQQAIFHDAGRTSRISLTVVGG</sequence>
<dbReference type="Gene3D" id="3.40.50.1820">
    <property type="entry name" value="alpha/beta hydrolase"/>
    <property type="match status" value="1"/>
</dbReference>
<reference evidence="3" key="1">
    <citation type="submission" date="2020-02" db="EMBL/GenBank/DDBJ databases">
        <authorList>
            <person name="Meier V. D."/>
        </authorList>
    </citation>
    <scope>NUCLEOTIDE SEQUENCE</scope>
    <source>
        <strain evidence="3">AVDCRST_MAG12</strain>
    </source>
</reference>
<dbReference type="Gene3D" id="2.60.120.260">
    <property type="entry name" value="Galactose-binding domain-like"/>
    <property type="match status" value="1"/>
</dbReference>
<dbReference type="PANTHER" id="PTHR43056">
    <property type="entry name" value="PEPTIDASE S9 PROLYL OLIGOPEPTIDASE"/>
    <property type="match status" value="1"/>
</dbReference>
<accession>A0A6J4RRQ1</accession>
<dbReference type="InterPro" id="IPR029058">
    <property type="entry name" value="AB_hydrolase_fold"/>
</dbReference>
<evidence type="ECO:0000256" key="1">
    <source>
        <dbReference type="ARBA" id="ARBA00022801"/>
    </source>
</evidence>
<dbReference type="InterPro" id="IPR005674">
    <property type="entry name" value="CocE/Ser_esterase"/>
</dbReference>